<reference evidence="1" key="1">
    <citation type="submission" date="2023-11" db="EMBL/GenBank/DDBJ databases">
        <authorList>
            <person name="Alioto T."/>
            <person name="Alioto T."/>
            <person name="Gomez Garrido J."/>
        </authorList>
    </citation>
    <scope>NUCLEOTIDE SEQUENCE</scope>
</reference>
<sequence length="264" mass="29119">MTDLEMTDPTLPNAKRACHTVPTSAFALPHCLHCKSYSHTWSRCPGGCIHCSKQHPRRRCEKLPLVVYTPGGFTILNGIEENHITSWNAPAEVTLNFTQPIPEISATKVPPAVVPTVSDDINPARAAMIAITPAMIPPKCNHAVGPRKTASNLIPLGKANRLQRSNDECGNQEIAASKMQGVYSKMDKNKLREGVQKQAHKDKAENDQEELAWTQFCQSVYSTVRGAKKDHKVQNNGSDAMAVDERIRGALDLLKPLMIRPSRK</sequence>
<dbReference type="Proteomes" id="UP001296104">
    <property type="component" value="Unassembled WGS sequence"/>
</dbReference>
<comment type="caution">
    <text evidence="1">The sequence shown here is derived from an EMBL/GenBank/DDBJ whole genome shotgun (WGS) entry which is preliminary data.</text>
</comment>
<proteinExistence type="predicted"/>
<keyword evidence="2" id="KW-1185">Reference proteome</keyword>
<dbReference type="AlphaFoldDB" id="A0AAI9EAV8"/>
<dbReference type="EMBL" id="CAVMBE010000026">
    <property type="protein sequence ID" value="CAK4018710.1"/>
    <property type="molecule type" value="Genomic_DNA"/>
</dbReference>
<organism evidence="1 2">
    <name type="scientific">Lecanosticta acicola</name>
    <dbReference type="NCBI Taxonomy" id="111012"/>
    <lineage>
        <taxon>Eukaryota</taxon>
        <taxon>Fungi</taxon>
        <taxon>Dikarya</taxon>
        <taxon>Ascomycota</taxon>
        <taxon>Pezizomycotina</taxon>
        <taxon>Dothideomycetes</taxon>
        <taxon>Dothideomycetidae</taxon>
        <taxon>Mycosphaerellales</taxon>
        <taxon>Mycosphaerellaceae</taxon>
        <taxon>Lecanosticta</taxon>
    </lineage>
</organism>
<evidence type="ECO:0000313" key="1">
    <source>
        <dbReference type="EMBL" id="CAK4018710.1"/>
    </source>
</evidence>
<name>A0AAI9EAV8_9PEZI</name>
<evidence type="ECO:0000313" key="2">
    <source>
        <dbReference type="Proteomes" id="UP001296104"/>
    </source>
</evidence>
<accession>A0AAI9EAV8</accession>
<protein>
    <submittedName>
        <fullName evidence="1">Uncharacterized protein</fullName>
    </submittedName>
</protein>
<gene>
    <name evidence="1" type="ORF">LECACI_7A004671</name>
</gene>